<dbReference type="InterPro" id="IPR011251">
    <property type="entry name" value="Luciferase-like_dom"/>
</dbReference>
<keyword evidence="4" id="KW-1185">Reference proteome</keyword>
<dbReference type="Pfam" id="PF00296">
    <property type="entry name" value="Bac_luciferase"/>
    <property type="match status" value="2"/>
</dbReference>
<comment type="caution">
    <text evidence="3">The sequence shown here is derived from an EMBL/GenBank/DDBJ whole genome shotgun (WGS) entry which is preliminary data.</text>
</comment>
<evidence type="ECO:0000313" key="3">
    <source>
        <dbReference type="EMBL" id="MFD2841581.1"/>
    </source>
</evidence>
<dbReference type="PANTHER" id="PTHR30137:SF6">
    <property type="entry name" value="LUCIFERASE-LIKE MONOOXYGENASE"/>
    <property type="match status" value="1"/>
</dbReference>
<dbReference type="InterPro" id="IPR036661">
    <property type="entry name" value="Luciferase-like_sf"/>
</dbReference>
<dbReference type="RefSeq" id="WP_377467883.1">
    <property type="nucleotide sequence ID" value="NZ_JBHUOP010000007.1"/>
</dbReference>
<accession>A0ABW5XGH1</accession>
<dbReference type="InterPro" id="IPR050766">
    <property type="entry name" value="Bact_Lucif_Oxidored"/>
</dbReference>
<protein>
    <submittedName>
        <fullName evidence="3">LLM class flavin-dependent oxidoreductase</fullName>
    </submittedName>
</protein>
<dbReference type="EMBL" id="JBHUOP010000007">
    <property type="protein sequence ID" value="MFD2841581.1"/>
    <property type="molecule type" value="Genomic_DNA"/>
</dbReference>
<dbReference type="Gene3D" id="3.20.20.30">
    <property type="entry name" value="Luciferase-like domain"/>
    <property type="match status" value="1"/>
</dbReference>
<dbReference type="CDD" id="cd00347">
    <property type="entry name" value="Flavin_utilizing_monoxygenases"/>
    <property type="match status" value="1"/>
</dbReference>
<dbReference type="Proteomes" id="UP001597391">
    <property type="component" value="Unassembled WGS sequence"/>
</dbReference>
<evidence type="ECO:0000313" key="4">
    <source>
        <dbReference type="Proteomes" id="UP001597391"/>
    </source>
</evidence>
<name>A0ABW5XGH1_9MICO</name>
<dbReference type="SUPFAM" id="SSF51679">
    <property type="entry name" value="Bacterial luciferase-like"/>
    <property type="match status" value="2"/>
</dbReference>
<evidence type="ECO:0000259" key="2">
    <source>
        <dbReference type="Pfam" id="PF00296"/>
    </source>
</evidence>
<proteinExistence type="predicted"/>
<feature type="domain" description="Luciferase-like" evidence="2">
    <location>
        <begin position="212"/>
        <end position="348"/>
    </location>
</feature>
<evidence type="ECO:0000256" key="1">
    <source>
        <dbReference type="SAM" id="MobiDB-lite"/>
    </source>
</evidence>
<feature type="region of interest" description="Disordered" evidence="1">
    <location>
        <begin position="117"/>
        <end position="136"/>
    </location>
</feature>
<dbReference type="PANTHER" id="PTHR30137">
    <property type="entry name" value="LUCIFERASE-LIKE MONOOXYGENASE"/>
    <property type="match status" value="1"/>
</dbReference>
<sequence>MTRIPLSILDLAPVTEGVSGAEALRSAVEVAQAAEGAGYKRYWFAEHHLAPGVASSAPAVLSAIVASQTSRIRVGSGAVLLSTTSPLVAAEQFGTISAFHPDRLDLGIGRAFRVPAEQSDGAQDKAVPPARTPAAKPQEIKGITFPKAPHFPNDSALRERLLAEKKLLSANRQPAPFAQEVDLILDLQAGKHTDNDGRDHSSPAVAGSDFELYILASSGGESATVAALRGLPLVANYHVSPATTLDTVRAYRENFTPGVLSQPYVIVSADVLVADSHERAQELATPYAEWVLSIRSGHSGAAQYRTPAQAVQRIWAEAEKELVEDRVLTRFVGTAESVTHQLEALAEVTDADELLITTIAHTHIDRLRSVELLAAHWNGTRLTESDRKIADWVAI</sequence>
<reference evidence="4" key="1">
    <citation type="journal article" date="2019" name="Int. J. Syst. Evol. Microbiol.">
        <title>The Global Catalogue of Microorganisms (GCM) 10K type strain sequencing project: providing services to taxonomists for standard genome sequencing and annotation.</title>
        <authorList>
            <consortium name="The Broad Institute Genomics Platform"/>
            <consortium name="The Broad Institute Genome Sequencing Center for Infectious Disease"/>
            <person name="Wu L."/>
            <person name="Ma J."/>
        </authorList>
    </citation>
    <scope>NUCLEOTIDE SEQUENCE [LARGE SCALE GENOMIC DNA]</scope>
    <source>
        <strain evidence="4">KCTC 33576</strain>
    </source>
</reference>
<feature type="domain" description="Luciferase-like" evidence="2">
    <location>
        <begin position="11"/>
        <end position="132"/>
    </location>
</feature>
<organism evidence="3 4">
    <name type="scientific">Populibacterium corticicola</name>
    <dbReference type="NCBI Taxonomy" id="1812826"/>
    <lineage>
        <taxon>Bacteria</taxon>
        <taxon>Bacillati</taxon>
        <taxon>Actinomycetota</taxon>
        <taxon>Actinomycetes</taxon>
        <taxon>Micrococcales</taxon>
        <taxon>Jonesiaceae</taxon>
        <taxon>Populibacterium</taxon>
    </lineage>
</organism>
<gene>
    <name evidence="3" type="ORF">ACFSYH_13530</name>
</gene>